<feature type="signal peptide" evidence="6">
    <location>
        <begin position="1"/>
        <end position="27"/>
    </location>
</feature>
<dbReference type="PANTHER" id="PTHR32227">
    <property type="entry name" value="GLUCAN ENDO-1,3-BETA-GLUCOSIDASE BG1-RELATED-RELATED"/>
    <property type="match status" value="1"/>
</dbReference>
<keyword evidence="6" id="KW-0732">Signal</keyword>
<keyword evidence="3 5" id="KW-0326">Glycosidase</keyword>
<accession>A0A0C9QR68</accession>
<proteinExistence type="inferred from homology"/>
<evidence type="ECO:0000256" key="2">
    <source>
        <dbReference type="ARBA" id="ARBA00022801"/>
    </source>
</evidence>
<evidence type="ECO:0000313" key="7">
    <source>
        <dbReference type="EMBL" id="JAG87240.1"/>
    </source>
</evidence>
<reference evidence="7" key="1">
    <citation type="submission" date="2015-02" db="EMBL/GenBank/DDBJ databases">
        <title>A transcriptome of Wollemia nobilis - a relic of Gondwana.</title>
        <authorList>
            <person name="Chia J.Y."/>
            <person name="Leong Y.S."/>
            <person name="Abdul Karim S."/>
            <person name="Wan Azmi N."/>
            <person name="Hercus R."/>
            <person name="Croft L."/>
        </authorList>
    </citation>
    <scope>NUCLEOTIDE SEQUENCE</scope>
    <source>
        <strain evidence="7">MaeBrown</strain>
        <tissue evidence="7">Leaf</tissue>
    </source>
</reference>
<evidence type="ECO:0000256" key="6">
    <source>
        <dbReference type="SAM" id="SignalP"/>
    </source>
</evidence>
<comment type="similarity">
    <text evidence="1 4">Belongs to the glycosyl hydrolase 17 family.</text>
</comment>
<dbReference type="Pfam" id="PF00332">
    <property type="entry name" value="Glyco_hydro_17"/>
    <property type="match status" value="1"/>
</dbReference>
<dbReference type="Gene3D" id="3.20.20.80">
    <property type="entry name" value="Glycosidases"/>
    <property type="match status" value="1"/>
</dbReference>
<dbReference type="AlphaFoldDB" id="A0A0C9QR68"/>
<sequence length="348" mass="37699">MAFGKQETKITLIVCIVILCYSIRGDAEQIGVNYGGDADNLPSADQVVTLMKNNNIGKMRMFTINKDALKAFENSGIDAIVGILNTDLQGIATSQDAANGWVNDNIKPFYPATNIKYIAVGNEVLGMPANDQYVSYLVPAMNNIQTALESANLQNNIKVSTTHATTVLGTSYPPSSGAFSDSVKDTMSSILQFLEAHGSPFMANVYPYFSYISNEGTISLDYALFRSTSAVVTDGNLSYMNLFDAMVDALLSAMESLGHSNLPIVITESGWPSQGNDAATIDNAQTYNNNLIKHVLSTAGTPKRPGASIETYVFALFNEDLKPGDETERHFGLFYPNQQPVYAVNFSP</sequence>
<protein>
    <submittedName>
        <fullName evidence="7">TSA: Wollemia nobilis Ref_Wollemi_Transcript_13132_1327 transcribed RNA sequence</fullName>
    </submittedName>
</protein>
<dbReference type="SUPFAM" id="SSF51445">
    <property type="entry name" value="(Trans)glycosidases"/>
    <property type="match status" value="1"/>
</dbReference>
<dbReference type="EMBL" id="GCHU01013056">
    <property type="protein sequence ID" value="JAG87240.1"/>
    <property type="molecule type" value="Transcribed_RNA"/>
</dbReference>
<evidence type="ECO:0000256" key="3">
    <source>
        <dbReference type="ARBA" id="ARBA00023295"/>
    </source>
</evidence>
<dbReference type="GO" id="GO:0005975">
    <property type="term" value="P:carbohydrate metabolic process"/>
    <property type="evidence" value="ECO:0007669"/>
    <property type="project" value="InterPro"/>
</dbReference>
<organism evidence="7">
    <name type="scientific">Wollemia nobilis</name>
    <dbReference type="NCBI Taxonomy" id="56998"/>
    <lineage>
        <taxon>Eukaryota</taxon>
        <taxon>Viridiplantae</taxon>
        <taxon>Streptophyta</taxon>
        <taxon>Embryophyta</taxon>
        <taxon>Tracheophyta</taxon>
        <taxon>Spermatophyta</taxon>
        <taxon>Pinopsida</taxon>
        <taxon>Pinidae</taxon>
        <taxon>Conifers II</taxon>
        <taxon>Araucariales</taxon>
        <taxon>Araucariaceae</taxon>
        <taxon>Wollemia</taxon>
    </lineage>
</organism>
<dbReference type="InterPro" id="IPR044965">
    <property type="entry name" value="Glyco_hydro_17_plant"/>
</dbReference>
<evidence type="ECO:0000256" key="5">
    <source>
        <dbReference type="RuleBase" id="RU004336"/>
    </source>
</evidence>
<name>A0A0C9QR68_9CONI</name>
<dbReference type="FunFam" id="3.20.20.80:FF:000010">
    <property type="entry name" value="glucan endo-1,3-beta-glucosidase, basic"/>
    <property type="match status" value="1"/>
</dbReference>
<dbReference type="GO" id="GO:0004553">
    <property type="term" value="F:hydrolase activity, hydrolyzing O-glycosyl compounds"/>
    <property type="evidence" value="ECO:0007669"/>
    <property type="project" value="InterPro"/>
</dbReference>
<evidence type="ECO:0000256" key="1">
    <source>
        <dbReference type="ARBA" id="ARBA00008773"/>
    </source>
</evidence>
<dbReference type="InterPro" id="IPR000490">
    <property type="entry name" value="Glyco_hydro_17"/>
</dbReference>
<keyword evidence="2 5" id="KW-0378">Hydrolase</keyword>
<dbReference type="PROSITE" id="PS00587">
    <property type="entry name" value="GLYCOSYL_HYDROL_F17"/>
    <property type="match status" value="1"/>
</dbReference>
<dbReference type="InterPro" id="IPR017853">
    <property type="entry name" value="GH"/>
</dbReference>
<evidence type="ECO:0000256" key="4">
    <source>
        <dbReference type="RuleBase" id="RU004335"/>
    </source>
</evidence>
<feature type="chain" id="PRO_5002201632" evidence="6">
    <location>
        <begin position="28"/>
        <end position="348"/>
    </location>
</feature>